<name>A0ABW0JEU8_9BURK</name>
<keyword evidence="2" id="KW-1185">Reference proteome</keyword>
<protein>
    <recommendedName>
        <fullName evidence="3">DNA-binding protein</fullName>
    </recommendedName>
</protein>
<proteinExistence type="predicted"/>
<reference evidence="2" key="1">
    <citation type="journal article" date="2019" name="Int. J. Syst. Evol. Microbiol.">
        <title>The Global Catalogue of Microorganisms (GCM) 10K type strain sequencing project: providing services to taxonomists for standard genome sequencing and annotation.</title>
        <authorList>
            <consortium name="The Broad Institute Genomics Platform"/>
            <consortium name="The Broad Institute Genome Sequencing Center for Infectious Disease"/>
            <person name="Wu L."/>
            <person name="Ma J."/>
        </authorList>
    </citation>
    <scope>NUCLEOTIDE SEQUENCE [LARGE SCALE GENOMIC DNA]</scope>
    <source>
        <strain evidence="2">CCUG 56042</strain>
    </source>
</reference>
<comment type="caution">
    <text evidence="1">The sequence shown here is derived from an EMBL/GenBank/DDBJ whole genome shotgun (WGS) entry which is preliminary data.</text>
</comment>
<sequence length="254" mass="27844">MADHQSPQERIAAARQLYAVLKTCLARATWTPLEGALIMSGILASEGCEEMPQGGTGLDGLPLPNAGHSRFHCARRIMRGWDERCCDDEENGVTTPAKMTPHQFIDWFEGEEIDTDWLPLFIDIIVGKPTPGQVDFIPLQIVEHAAQSMAIVDSMREVLAGATPVAVPTPASEVPASLRKSAARVPMPIPENRDLLSTDEFAAVMAVDPQSIRKRYSSEGSYHGVRPVKLANRRVLWPVDAVRQLRNGSIVGKE</sequence>
<gene>
    <name evidence="1" type="ORF">ACFPTO_22555</name>
</gene>
<evidence type="ECO:0000313" key="2">
    <source>
        <dbReference type="Proteomes" id="UP001596103"/>
    </source>
</evidence>
<organism evidence="1 2">
    <name type="scientific">Paraburkholderia denitrificans</name>
    <dbReference type="NCBI Taxonomy" id="694025"/>
    <lineage>
        <taxon>Bacteria</taxon>
        <taxon>Pseudomonadati</taxon>
        <taxon>Pseudomonadota</taxon>
        <taxon>Betaproteobacteria</taxon>
        <taxon>Burkholderiales</taxon>
        <taxon>Burkholderiaceae</taxon>
        <taxon>Paraburkholderia</taxon>
    </lineage>
</organism>
<dbReference type="RefSeq" id="WP_377714878.1">
    <property type="nucleotide sequence ID" value="NZ_JBHSMP010000037.1"/>
</dbReference>
<dbReference type="EMBL" id="JBHSMP010000037">
    <property type="protein sequence ID" value="MFC5431563.1"/>
    <property type="molecule type" value="Genomic_DNA"/>
</dbReference>
<evidence type="ECO:0008006" key="3">
    <source>
        <dbReference type="Google" id="ProtNLM"/>
    </source>
</evidence>
<evidence type="ECO:0000313" key="1">
    <source>
        <dbReference type="EMBL" id="MFC5431563.1"/>
    </source>
</evidence>
<accession>A0ABW0JEU8</accession>
<dbReference type="Proteomes" id="UP001596103">
    <property type="component" value="Unassembled WGS sequence"/>
</dbReference>